<keyword evidence="15" id="KW-0547">Nucleotide-binding</keyword>
<protein>
    <recommendedName>
        <fullName evidence="3">histone acetyltransferase</fullName>
        <ecNumber evidence="3">2.3.1.48</ecNumber>
    </recommendedName>
</protein>
<dbReference type="CDD" id="cd15614">
    <property type="entry name" value="PHD_HAC_like"/>
    <property type="match status" value="1"/>
</dbReference>
<keyword evidence="10" id="KW-0010">Activator</keyword>
<dbReference type="Proteomes" id="UP000232323">
    <property type="component" value="Unassembled WGS sequence"/>
</dbReference>
<dbReference type="SMART" id="SM00551">
    <property type="entry name" value="ZnF_TAZ"/>
    <property type="match status" value="2"/>
</dbReference>
<feature type="compositionally biased region" description="Low complexity" evidence="16">
    <location>
        <begin position="658"/>
        <end position="697"/>
    </location>
</feature>
<feature type="region of interest" description="Disordered" evidence="16">
    <location>
        <begin position="480"/>
        <end position="566"/>
    </location>
</feature>
<dbReference type="PROSITE" id="PS51727">
    <property type="entry name" value="CBP_P300_HAT"/>
    <property type="match status" value="1"/>
</dbReference>
<dbReference type="Gene3D" id="3.30.40.10">
    <property type="entry name" value="Zinc/RING finger domain, C3HC4 (zinc finger)"/>
    <property type="match status" value="1"/>
</dbReference>
<dbReference type="PANTHER" id="PTHR13808">
    <property type="entry name" value="CBP/P300-RELATED"/>
    <property type="match status" value="1"/>
</dbReference>
<dbReference type="STRING" id="1157962.A0A250XAH2"/>
<keyword evidence="13" id="KW-0012">Acyltransferase</keyword>
<dbReference type="Gene3D" id="3.30.60.90">
    <property type="match status" value="1"/>
</dbReference>
<dbReference type="SUPFAM" id="SSF56059">
    <property type="entry name" value="Glutathione synthetase ATP-binding domain-like"/>
    <property type="match status" value="1"/>
</dbReference>
<evidence type="ECO:0000256" key="10">
    <source>
        <dbReference type="ARBA" id="ARBA00023159"/>
    </source>
</evidence>
<evidence type="ECO:0000256" key="2">
    <source>
        <dbReference type="ARBA" id="ARBA00004123"/>
    </source>
</evidence>
<keyword evidence="5" id="KW-0479">Metal-binding</keyword>
<proteinExistence type="predicted"/>
<keyword evidence="11" id="KW-0804">Transcription</keyword>
<dbReference type="GO" id="GO:0005524">
    <property type="term" value="F:ATP binding"/>
    <property type="evidence" value="ECO:0007669"/>
    <property type="project" value="UniProtKB-UniRule"/>
</dbReference>
<evidence type="ECO:0000259" key="18">
    <source>
        <dbReference type="PROSITE" id="PS50975"/>
    </source>
</evidence>
<evidence type="ECO:0000256" key="1">
    <source>
        <dbReference type="ARBA" id="ARBA00002581"/>
    </source>
</evidence>
<dbReference type="GO" id="GO:0004402">
    <property type="term" value="F:histone acetyltransferase activity"/>
    <property type="evidence" value="ECO:0007669"/>
    <property type="project" value="InterPro"/>
</dbReference>
<reference evidence="20 21" key="1">
    <citation type="submission" date="2017-08" db="EMBL/GenBank/DDBJ databases">
        <title>Acidophilic green algal genome provides insights into adaptation to an acidic environment.</title>
        <authorList>
            <person name="Hirooka S."/>
            <person name="Hirose Y."/>
            <person name="Kanesaki Y."/>
            <person name="Higuchi S."/>
            <person name="Fujiwara T."/>
            <person name="Onuma R."/>
            <person name="Era A."/>
            <person name="Ohbayashi R."/>
            <person name="Uzuka A."/>
            <person name="Nozaki H."/>
            <person name="Yoshikawa H."/>
            <person name="Miyagishima S.Y."/>
        </authorList>
    </citation>
    <scope>NUCLEOTIDE SEQUENCE [LARGE SCALE GENOMIC DNA]</scope>
    <source>
        <strain evidence="20 21">NIES-2499</strain>
    </source>
</reference>
<organism evidence="20 21">
    <name type="scientific">Chlamydomonas eustigma</name>
    <dbReference type="NCBI Taxonomy" id="1157962"/>
    <lineage>
        <taxon>Eukaryota</taxon>
        <taxon>Viridiplantae</taxon>
        <taxon>Chlorophyta</taxon>
        <taxon>core chlorophytes</taxon>
        <taxon>Chlorophyceae</taxon>
        <taxon>CS clade</taxon>
        <taxon>Chlamydomonadales</taxon>
        <taxon>Chlamydomonadaceae</taxon>
        <taxon>Chlamydomonas</taxon>
    </lineage>
</organism>
<dbReference type="InterPro" id="IPR013178">
    <property type="entry name" value="Histone_AcTrfase_Rtt109/CBP"/>
</dbReference>
<feature type="compositionally biased region" description="Polar residues" evidence="16">
    <location>
        <begin position="553"/>
        <end position="566"/>
    </location>
</feature>
<comment type="catalytic activity">
    <reaction evidence="14">
        <text>L-lysyl-[protein] + acetyl-CoA = N(6)-acetyl-L-lysyl-[protein] + CoA + H(+)</text>
        <dbReference type="Rhea" id="RHEA:45948"/>
        <dbReference type="Rhea" id="RHEA-COMP:9752"/>
        <dbReference type="Rhea" id="RHEA-COMP:10731"/>
        <dbReference type="ChEBI" id="CHEBI:15378"/>
        <dbReference type="ChEBI" id="CHEBI:29969"/>
        <dbReference type="ChEBI" id="CHEBI:57287"/>
        <dbReference type="ChEBI" id="CHEBI:57288"/>
        <dbReference type="ChEBI" id="CHEBI:61930"/>
        <dbReference type="EC" id="2.3.1.48"/>
    </reaction>
</comment>
<dbReference type="SMART" id="SM00249">
    <property type="entry name" value="PHD"/>
    <property type="match status" value="1"/>
</dbReference>
<dbReference type="EC" id="2.3.1.48" evidence="3"/>
<dbReference type="InterPro" id="IPR035898">
    <property type="entry name" value="TAZ_dom_sf"/>
</dbReference>
<dbReference type="PROSITE" id="PS50975">
    <property type="entry name" value="ATP_GRASP"/>
    <property type="match status" value="1"/>
</dbReference>
<dbReference type="InterPro" id="IPR000433">
    <property type="entry name" value="Znf_ZZ"/>
</dbReference>
<evidence type="ECO:0000313" key="20">
    <source>
        <dbReference type="EMBL" id="GAX79760.1"/>
    </source>
</evidence>
<dbReference type="SMART" id="SM00291">
    <property type="entry name" value="ZnF_ZZ"/>
    <property type="match status" value="1"/>
</dbReference>
<feature type="region of interest" description="Disordered" evidence="16">
    <location>
        <begin position="619"/>
        <end position="709"/>
    </location>
</feature>
<feature type="compositionally biased region" description="Low complexity" evidence="16">
    <location>
        <begin position="485"/>
        <end position="498"/>
    </location>
</feature>
<keyword evidence="6" id="KW-0863">Zinc-finger</keyword>
<dbReference type="EMBL" id="BEGY01000045">
    <property type="protein sequence ID" value="GAX79760.1"/>
    <property type="molecule type" value="Genomic_DNA"/>
</dbReference>
<accession>A0A250XAH2</accession>
<feature type="domain" description="CBP/p300-type HAT" evidence="19">
    <location>
        <begin position="1150"/>
        <end position="1622"/>
    </location>
</feature>
<evidence type="ECO:0000256" key="13">
    <source>
        <dbReference type="ARBA" id="ARBA00023315"/>
    </source>
</evidence>
<dbReference type="GO" id="GO:0008270">
    <property type="term" value="F:zinc ion binding"/>
    <property type="evidence" value="ECO:0007669"/>
    <property type="project" value="UniProtKB-KW"/>
</dbReference>
<comment type="subcellular location">
    <subcellularLocation>
        <location evidence="2">Nucleus</location>
    </subcellularLocation>
</comment>
<dbReference type="SMART" id="SM01250">
    <property type="entry name" value="KAT11"/>
    <property type="match status" value="1"/>
</dbReference>
<dbReference type="InterPro" id="IPR043145">
    <property type="entry name" value="Znf_ZZ_sf"/>
</dbReference>
<dbReference type="PROSITE" id="PS51221">
    <property type="entry name" value="TTL"/>
    <property type="match status" value="1"/>
</dbReference>
<evidence type="ECO:0000256" key="3">
    <source>
        <dbReference type="ARBA" id="ARBA00013184"/>
    </source>
</evidence>
<feature type="domain" description="TAZ-type" evidence="17">
    <location>
        <begin position="704"/>
        <end position="787"/>
    </location>
</feature>
<evidence type="ECO:0000259" key="17">
    <source>
        <dbReference type="PROSITE" id="PS50134"/>
    </source>
</evidence>
<dbReference type="Pfam" id="PF03133">
    <property type="entry name" value="TTL"/>
    <property type="match status" value="1"/>
</dbReference>
<keyword evidence="12" id="KW-0539">Nucleus</keyword>
<dbReference type="OrthoDB" id="899at2759"/>
<keyword evidence="9" id="KW-0805">Transcription regulation</keyword>
<name>A0A250XAH2_9CHLO</name>
<keyword evidence="15" id="KW-0067">ATP-binding</keyword>
<dbReference type="GO" id="GO:0005634">
    <property type="term" value="C:nucleus"/>
    <property type="evidence" value="ECO:0007669"/>
    <property type="project" value="UniProtKB-SubCell"/>
</dbReference>
<keyword evidence="7" id="KW-0862">Zinc</keyword>
<comment type="function">
    <text evidence="1">Acetyltransferase enzyme. Acetylates histones, giving a specific tag for transcriptional activation.</text>
</comment>
<dbReference type="Pfam" id="PF02135">
    <property type="entry name" value="zf-TAZ"/>
    <property type="match status" value="2"/>
</dbReference>
<keyword evidence="4" id="KW-0808">Transferase</keyword>
<gene>
    <name evidence="20" type="ORF">CEUSTIGMA_g7201.t1</name>
</gene>
<dbReference type="Gene3D" id="3.30.470.20">
    <property type="entry name" value="ATP-grasp fold, B domain"/>
    <property type="match status" value="1"/>
</dbReference>
<feature type="domain" description="ATP-grasp" evidence="18">
    <location>
        <begin position="74"/>
        <end position="328"/>
    </location>
</feature>
<evidence type="ECO:0000256" key="16">
    <source>
        <dbReference type="SAM" id="MobiDB-lite"/>
    </source>
</evidence>
<dbReference type="GO" id="GO:0000123">
    <property type="term" value="C:histone acetyltransferase complex"/>
    <property type="evidence" value="ECO:0007669"/>
    <property type="project" value="TreeGrafter"/>
</dbReference>
<evidence type="ECO:0000256" key="12">
    <source>
        <dbReference type="ARBA" id="ARBA00023242"/>
    </source>
</evidence>
<feature type="region of interest" description="Disordered" evidence="16">
    <location>
        <begin position="1418"/>
        <end position="1439"/>
    </location>
</feature>
<evidence type="ECO:0000256" key="8">
    <source>
        <dbReference type="ARBA" id="ARBA00022853"/>
    </source>
</evidence>
<dbReference type="InterPro" id="IPR031162">
    <property type="entry name" value="CBP_P300_HAT"/>
</dbReference>
<dbReference type="PANTHER" id="PTHR13808:SF1">
    <property type="entry name" value="HISTONE ACETYLTRANSFERASE"/>
    <property type="match status" value="1"/>
</dbReference>
<dbReference type="GO" id="GO:0031490">
    <property type="term" value="F:chromatin DNA binding"/>
    <property type="evidence" value="ECO:0007669"/>
    <property type="project" value="TreeGrafter"/>
</dbReference>
<dbReference type="Pfam" id="PF08214">
    <property type="entry name" value="HAT_KAT11"/>
    <property type="match status" value="1"/>
</dbReference>
<dbReference type="SUPFAM" id="SSF57933">
    <property type="entry name" value="TAZ domain"/>
    <property type="match status" value="2"/>
</dbReference>
<evidence type="ECO:0000256" key="15">
    <source>
        <dbReference type="PROSITE-ProRule" id="PRU00409"/>
    </source>
</evidence>
<dbReference type="InterPro" id="IPR000197">
    <property type="entry name" value="Znf_TAZ"/>
</dbReference>
<dbReference type="InterPro" id="IPR013083">
    <property type="entry name" value="Znf_RING/FYVE/PHD"/>
</dbReference>
<dbReference type="GO" id="GO:0003713">
    <property type="term" value="F:transcription coactivator activity"/>
    <property type="evidence" value="ECO:0007669"/>
    <property type="project" value="TreeGrafter"/>
</dbReference>
<dbReference type="InterPro" id="IPR011761">
    <property type="entry name" value="ATP-grasp"/>
</dbReference>
<dbReference type="GO" id="GO:0005667">
    <property type="term" value="C:transcription regulator complex"/>
    <property type="evidence" value="ECO:0007669"/>
    <property type="project" value="TreeGrafter"/>
</dbReference>
<dbReference type="SUPFAM" id="SSF57903">
    <property type="entry name" value="FYVE/PHD zinc finger"/>
    <property type="match status" value="1"/>
</dbReference>
<dbReference type="Gene3D" id="2.10.110.40">
    <property type="match status" value="1"/>
</dbReference>
<keyword evidence="8" id="KW-0156">Chromatin regulator</keyword>
<dbReference type="SUPFAM" id="SSF57850">
    <property type="entry name" value="RING/U-box"/>
    <property type="match status" value="1"/>
</dbReference>
<dbReference type="PROSITE" id="PS01359">
    <property type="entry name" value="ZF_PHD_1"/>
    <property type="match status" value="1"/>
</dbReference>
<sequence length="1800" mass="200765">MYKYCVLPGNESVLIIEAMQRRPWWKPAEKEGPWNLWWGGNGQKFTDFHLVPSENHREVCTKSGLASNLSEIIKKVGRNACPWIPETYVVQSPTAGDFNLFKKAYQEHEKGGSGTTWIVKPTSLNRGNGIEVYNSLGDIMDHLKRKPAGSKWVIQKYIEDPLLVGGRKFDIRAYVLCAHDGSVYLYHKAYVRTSSTPYSLEDLSNRASHLTNDAIQKKLDSYHQYEDHCKLSLEQLQASVGPSIDVQGSVWPQLRESVKQLFSHVSKKLNPRNLSHSFELLGLDFMIDNNGQVYLIEVNTSPALFRAGSYLSDLLPSVIEEVVQKTVDRVFPPPSSGDIGSTIVPQLDGFQSFRFYNRLHSNIALSSSKSQQSATFLLCIRSELGMQALQFPMAQTHSSAPLQQELPTWHSNGDVPMRQRITGQIFDIFNKRKPGNSQKLPEFIKRVEESLYRNAKTMEEYMDSDTLEQRLQEVARKYVRTSNGQPQHSQSHMQQSMPATHAQMPSAQHGAQPQAMLPLKQETSSTHALGPHSNGLPGVTDSTNFNRGGHLMNGSSASASAPLQTSDAVNQKNPSYFNQMVPSSAMGMSASSNGGNMTANGAPVQVKREFPQGMNGNIGPAGAPGYPGQQNQGVNPGLGAGLGPSSGMVPLNHGSSHQMAAQQQNLMAQFGSQPLPSMPGGLSGSGNNSFSGTNSGPQHHSGSSEDKNSAVTKQQRWLLFLRHCAKCRQNENECTLKAQCKFGKQLWHHILHCASSSCEFPRCSNSKDLLKHHQKCQDARCPICVPVKEYVKRTRAQQQQAVVPEQGMSRMLQYGGEMVPNPVMPQHPGIIQNSTGMVPNQGMMTTQGMVPNPVSMPTTRMVPTPGMLPAPVMIPTPGLMHNPGMGQSGNIAQNQSQFSVHPQHMGMNGGMQAMPMASGQKRSHGNAFDGFSGGGSAVPTFAGGLVPGMRSSSDDPLQKKQHKSEDVLNTNTGTSLLETFDEHQIRLHIQSIQAASAAQKLQVPAGVAPSDMCRVCGLTKLTFEPPLLYCGTCGLKIKRGQVYYCTPEASSSEFKVQLCHTCFSDQKGSTITLPDATSFQKSQLEKKKNEEDLEEGWVQCDHCEGWVHQICGMFNKGRNNPDVHYMCPECLLLGLQLERRQRITVRPQSMLDAKELPKTHLSAFLEYYMGTVIEEERRGRAVKLGLEPIHVPGCEQMSVRVVNNIIKKCEVKSRFQEAFGSDYPQEFAYRQRVIVLFQTMEGVDVCLFVMYVQEYGQDCPAPNKNVVYLSYLDSVKYFRPDNIVAHGCPNPKTSLRTFVYHQLLVGYLSYVKRLGYEQMYIWACPPMAGDDYIMYCHPSSQKTPRSDRLRAWYHDMLKDAQNKGLVTYLSTLWDTFFEGGRDHRLELKDITARDIPYLEGDYWPGEAENQLSLIADGKSGKKEKGKGAAVAGSGGSKGKRYGAGTGSIDELLMSKLGEILGGNMREDFIVVHMKEVCTFCRTHVTEGYIYKHSSTSPMRMPAARTFEGVKIECGPNIPTGAFTSVNLCQKCYDEENMRFMMRDPARPLRLPATFPLAQMKPLCISPEIRMQDPDPDMECDFFETRQSFLNLCQGNNHYQFDTIRRAKHSSMMVLYHLHNPDAPTVSTSCSVCTVEIEPGTGFRCTVCQDCDICAACQQRSPHPHPVTQHVRKVDETRVRLTDKERQERHEQLQRTMQLLIHACSCANPACPSNSCRKVRQLFQHAMQCPVKVTGGCQLCKKMLCLLKLHAKSCARQDCPVPRCRELKEITRRQAARQEDQRRKMYQKMLRKQVAAQKPGY</sequence>
<dbReference type="InterPro" id="IPR019786">
    <property type="entry name" value="Zinc_finger_PHD-type_CS"/>
</dbReference>
<evidence type="ECO:0000256" key="6">
    <source>
        <dbReference type="ARBA" id="ARBA00022771"/>
    </source>
</evidence>
<evidence type="ECO:0000256" key="7">
    <source>
        <dbReference type="ARBA" id="ARBA00022833"/>
    </source>
</evidence>
<evidence type="ECO:0000259" key="19">
    <source>
        <dbReference type="PROSITE" id="PS51727"/>
    </source>
</evidence>
<feature type="domain" description="TAZ-type" evidence="17">
    <location>
        <begin position="1685"/>
        <end position="1766"/>
    </location>
</feature>
<feature type="compositionally biased region" description="Low complexity" evidence="16">
    <location>
        <begin position="619"/>
        <end position="633"/>
    </location>
</feature>
<dbReference type="InterPro" id="IPR038547">
    <property type="entry name" value="RING_CBP-p300_sf"/>
</dbReference>
<dbReference type="InterPro" id="IPR004344">
    <property type="entry name" value="TTL/TTLL_fam"/>
</dbReference>
<evidence type="ECO:0000256" key="11">
    <source>
        <dbReference type="ARBA" id="ARBA00023163"/>
    </source>
</evidence>
<dbReference type="Gene3D" id="1.20.1020.10">
    <property type="entry name" value="TAZ domain"/>
    <property type="match status" value="2"/>
</dbReference>
<evidence type="ECO:0000256" key="4">
    <source>
        <dbReference type="ARBA" id="ARBA00022679"/>
    </source>
</evidence>
<dbReference type="PROSITE" id="PS50134">
    <property type="entry name" value="ZF_TAZ"/>
    <property type="match status" value="2"/>
</dbReference>
<dbReference type="InterPro" id="IPR001965">
    <property type="entry name" value="Znf_PHD"/>
</dbReference>
<dbReference type="GO" id="GO:0045944">
    <property type="term" value="P:positive regulation of transcription by RNA polymerase II"/>
    <property type="evidence" value="ECO:0007669"/>
    <property type="project" value="TreeGrafter"/>
</dbReference>
<evidence type="ECO:0000313" key="21">
    <source>
        <dbReference type="Proteomes" id="UP000232323"/>
    </source>
</evidence>
<evidence type="ECO:0000256" key="5">
    <source>
        <dbReference type="ARBA" id="ARBA00022723"/>
    </source>
</evidence>
<evidence type="ECO:0000256" key="14">
    <source>
        <dbReference type="ARBA" id="ARBA00048017"/>
    </source>
</evidence>
<evidence type="ECO:0000256" key="9">
    <source>
        <dbReference type="ARBA" id="ARBA00023015"/>
    </source>
</evidence>
<keyword evidence="21" id="KW-1185">Reference proteome</keyword>
<comment type="caution">
    <text evidence="20">The sequence shown here is derived from an EMBL/GenBank/DDBJ whole genome shotgun (WGS) entry which is preliminary data.</text>
</comment>
<dbReference type="InterPro" id="IPR011011">
    <property type="entry name" value="Znf_FYVE_PHD"/>
</dbReference>